<accession>A0A5E7QH53</accession>
<dbReference type="InterPro" id="IPR014508">
    <property type="entry name" value="UCP020555_TPR-like"/>
</dbReference>
<sequence>MMGNTSKTGCLAWLVLMTTLILTGCKQKPERPPEDSYYPAAHLQYQEDAAQELIEILEADVEDIKAEGGVVPAGYYAQLGLLYFNLGKTEQMRQRLTAEQDPYPESTAAMNELMNNAKATGRPELVDPSAAPEALIEPPARTDFSLERFSSVRAFLRSDAQPLIF</sequence>
<reference evidence="1 2" key="1">
    <citation type="submission" date="2019-09" db="EMBL/GenBank/DDBJ databases">
        <authorList>
            <person name="Chandra G."/>
            <person name="Truman W A."/>
        </authorList>
    </citation>
    <scope>NUCLEOTIDE SEQUENCE [LARGE SCALE GENOMIC DNA]</scope>
    <source>
        <strain evidence="1">PS880</strain>
    </source>
</reference>
<dbReference type="PROSITE" id="PS51257">
    <property type="entry name" value="PROKAR_LIPOPROTEIN"/>
    <property type="match status" value="1"/>
</dbReference>
<dbReference type="EMBL" id="CABVIH010000059">
    <property type="protein sequence ID" value="VVP60858.1"/>
    <property type="molecule type" value="Genomic_DNA"/>
</dbReference>
<proteinExistence type="predicted"/>
<name>A0A5E7QH53_PSEFL</name>
<gene>
    <name evidence="1" type="ORF">PS880_06215</name>
</gene>
<protein>
    <recommendedName>
        <fullName evidence="3">Lipoprotein</fullName>
    </recommendedName>
</protein>
<dbReference type="AlphaFoldDB" id="A0A5E7QH53"/>
<evidence type="ECO:0000313" key="1">
    <source>
        <dbReference type="EMBL" id="VVP60858.1"/>
    </source>
</evidence>
<dbReference type="OrthoDB" id="9800218at2"/>
<evidence type="ECO:0008006" key="3">
    <source>
        <dbReference type="Google" id="ProtNLM"/>
    </source>
</evidence>
<organism evidence="1 2">
    <name type="scientific">Pseudomonas fluorescens</name>
    <dbReference type="NCBI Taxonomy" id="294"/>
    <lineage>
        <taxon>Bacteria</taxon>
        <taxon>Pseudomonadati</taxon>
        <taxon>Pseudomonadota</taxon>
        <taxon>Gammaproteobacteria</taxon>
        <taxon>Pseudomonadales</taxon>
        <taxon>Pseudomonadaceae</taxon>
        <taxon>Pseudomonas</taxon>
    </lineage>
</organism>
<dbReference type="Pfam" id="PF16068">
    <property type="entry name" value="DUF4810"/>
    <property type="match status" value="1"/>
</dbReference>
<evidence type="ECO:0000313" key="2">
    <source>
        <dbReference type="Proteomes" id="UP000375525"/>
    </source>
</evidence>
<dbReference type="Proteomes" id="UP000375525">
    <property type="component" value="Unassembled WGS sequence"/>
</dbReference>